<dbReference type="InterPro" id="IPR036390">
    <property type="entry name" value="WH_DNA-bd_sf"/>
</dbReference>
<evidence type="ECO:0000313" key="6">
    <source>
        <dbReference type="Proteomes" id="UP000221384"/>
    </source>
</evidence>
<dbReference type="EMBL" id="NWVW01000002">
    <property type="protein sequence ID" value="PHO10773.1"/>
    <property type="molecule type" value="Genomic_DNA"/>
</dbReference>
<name>A0ABX4LSM8_9BACT</name>
<feature type="domain" description="HTH arsR-type" evidence="4">
    <location>
        <begin position="26"/>
        <end position="115"/>
    </location>
</feature>
<comment type="caution">
    <text evidence="5">The sequence shown here is derived from an EMBL/GenBank/DDBJ whole genome shotgun (WGS) entry which is preliminary data.</text>
</comment>
<dbReference type="InterPro" id="IPR051011">
    <property type="entry name" value="Metal_resp_trans_reg"/>
</dbReference>
<dbReference type="InterPro" id="IPR036388">
    <property type="entry name" value="WH-like_DNA-bd_sf"/>
</dbReference>
<dbReference type="SUPFAM" id="SSF46785">
    <property type="entry name" value="Winged helix' DNA-binding domain"/>
    <property type="match status" value="1"/>
</dbReference>
<dbReference type="Gene3D" id="1.10.10.10">
    <property type="entry name" value="Winged helix-like DNA-binding domain superfamily/Winged helix DNA-binding domain"/>
    <property type="match status" value="1"/>
</dbReference>
<accession>A0ABX4LSM8</accession>
<dbReference type="RefSeq" id="WP_099333686.1">
    <property type="nucleotide sequence ID" value="NZ_CP042812.1"/>
</dbReference>
<evidence type="ECO:0000313" key="5">
    <source>
        <dbReference type="EMBL" id="PHO10773.1"/>
    </source>
</evidence>
<reference evidence="5 6" key="1">
    <citation type="submission" date="2017-09" db="EMBL/GenBank/DDBJ databases">
        <authorList>
            <person name="Perez-Cataluna A."/>
            <person name="Figueras M.J."/>
            <person name="Salas-Masso N."/>
        </authorList>
    </citation>
    <scope>NUCLEOTIDE SEQUENCE [LARGE SCALE GENOMIC DNA]</scope>
    <source>
        <strain evidence="5 6">F138-33</strain>
    </source>
</reference>
<protein>
    <submittedName>
        <fullName evidence="5">Transcriptional regulator</fullName>
    </submittedName>
</protein>
<dbReference type="PANTHER" id="PTHR43132:SF2">
    <property type="entry name" value="ARSENICAL RESISTANCE OPERON REPRESSOR ARSR-RELATED"/>
    <property type="match status" value="1"/>
</dbReference>
<evidence type="ECO:0000256" key="1">
    <source>
        <dbReference type="ARBA" id="ARBA00023015"/>
    </source>
</evidence>
<keyword evidence="1" id="KW-0805">Transcription regulation</keyword>
<dbReference type="SMART" id="SM00418">
    <property type="entry name" value="HTH_ARSR"/>
    <property type="match status" value="1"/>
</dbReference>
<dbReference type="PANTHER" id="PTHR43132">
    <property type="entry name" value="ARSENICAL RESISTANCE OPERON REPRESSOR ARSR-RELATED"/>
    <property type="match status" value="1"/>
</dbReference>
<dbReference type="InterPro" id="IPR011991">
    <property type="entry name" value="ArsR-like_HTH"/>
</dbReference>
<keyword evidence="6" id="KW-1185">Reference proteome</keyword>
<evidence type="ECO:0000256" key="2">
    <source>
        <dbReference type="ARBA" id="ARBA00023125"/>
    </source>
</evidence>
<dbReference type="PRINTS" id="PR00778">
    <property type="entry name" value="HTHARSR"/>
</dbReference>
<dbReference type="NCBIfam" id="NF033788">
    <property type="entry name" value="HTH_metalloreg"/>
    <property type="match status" value="1"/>
</dbReference>
<organism evidence="5 6">
    <name type="scientific">Malaciobacter canalis</name>
    <dbReference type="NCBI Taxonomy" id="1912871"/>
    <lineage>
        <taxon>Bacteria</taxon>
        <taxon>Pseudomonadati</taxon>
        <taxon>Campylobacterota</taxon>
        <taxon>Epsilonproteobacteria</taxon>
        <taxon>Campylobacterales</taxon>
        <taxon>Arcobacteraceae</taxon>
        <taxon>Malaciobacter</taxon>
    </lineage>
</organism>
<dbReference type="PROSITE" id="PS50987">
    <property type="entry name" value="HTH_ARSR_2"/>
    <property type="match status" value="1"/>
</dbReference>
<dbReference type="Pfam" id="PF01022">
    <property type="entry name" value="HTH_5"/>
    <property type="match status" value="1"/>
</dbReference>
<keyword evidence="3" id="KW-0804">Transcription</keyword>
<dbReference type="CDD" id="cd00090">
    <property type="entry name" value="HTH_ARSR"/>
    <property type="match status" value="1"/>
</dbReference>
<sequence length="115" mass="13379">MNINPQCIRKKVDYELINQAQDLIKEQKNLLKKKSEIFSLVGNETRLSIVYLLINYEKLCVCDISDILNISQSATSQHLRKLKDGNVIDNVRDGATIFYFINDDIKHFFENSIKE</sequence>
<dbReference type="Proteomes" id="UP000221384">
    <property type="component" value="Unassembled WGS sequence"/>
</dbReference>
<evidence type="ECO:0000259" key="4">
    <source>
        <dbReference type="PROSITE" id="PS50987"/>
    </source>
</evidence>
<gene>
    <name evidence="5" type="ORF">CPG37_02715</name>
</gene>
<keyword evidence="2" id="KW-0238">DNA-binding</keyword>
<evidence type="ECO:0000256" key="3">
    <source>
        <dbReference type="ARBA" id="ARBA00023163"/>
    </source>
</evidence>
<dbReference type="InterPro" id="IPR001845">
    <property type="entry name" value="HTH_ArsR_DNA-bd_dom"/>
</dbReference>
<proteinExistence type="predicted"/>